<dbReference type="InterPro" id="IPR035563">
    <property type="entry name" value="SF3As1_ubi"/>
</dbReference>
<dbReference type="Gene3D" id="1.10.10.790">
    <property type="entry name" value="Surp module"/>
    <property type="match status" value="2"/>
</dbReference>
<feature type="region of interest" description="Disordered" evidence="14">
    <location>
        <begin position="312"/>
        <end position="375"/>
    </location>
</feature>
<comment type="subunit">
    <text evidence="12">Component of the 17S U2 SnRNP complex, a ribonucleoprotein complex that contains small nuclear RNA (snRNA) U2 and a number of specific proteins. Part of the SF3A subcomplex of the 17S U2 SnRNP complex which is composed of three subunits; SF3A3/SAP61, SF3A2/SAP62 and SF3A1/SAP114. SF3A associates with the splicing factor SF3B and a 12S RNA unit to form the mature 17S U2 small nuclear ribonucleoprotein complex (17S U2 snRNP). SF3A1 functions as a scaffold that interacts directly with both SF3A2 and SF3A3. Identified in the spliceosome 'E' complex, a precursor of the spliceosome 'A' complex. Identified in the spliceosome 'A' and 'B' complexes. Identified in the spliceosome 'C' complex. Interacts with P2RX6; resulting in a reduction of the splicing activity.</text>
</comment>
<feature type="domain" description="SURP motif" evidence="16">
    <location>
        <begin position="148"/>
        <end position="190"/>
    </location>
</feature>
<dbReference type="PANTHER" id="PTHR15316:SF1">
    <property type="entry name" value="SPLICING FACTOR 3A SUBUNIT 1"/>
    <property type="match status" value="1"/>
</dbReference>
<dbReference type="GO" id="GO:0016607">
    <property type="term" value="C:nuclear speck"/>
    <property type="evidence" value="ECO:0007669"/>
    <property type="project" value="UniProtKB-SubCell"/>
</dbReference>
<evidence type="ECO:0000256" key="13">
    <source>
        <dbReference type="ARBA" id="ARBA00074916"/>
    </source>
</evidence>
<evidence type="ECO:0000256" key="9">
    <source>
        <dbReference type="ARBA" id="ARBA00023187"/>
    </source>
</evidence>
<keyword evidence="2" id="KW-1017">Isopeptide bond</keyword>
<dbReference type="Pfam" id="PF00240">
    <property type="entry name" value="ubiquitin"/>
    <property type="match status" value="1"/>
</dbReference>
<dbReference type="Proteomes" id="UP001174909">
    <property type="component" value="Unassembled WGS sequence"/>
</dbReference>
<dbReference type="InterPro" id="IPR029071">
    <property type="entry name" value="Ubiquitin-like_domsf"/>
</dbReference>
<dbReference type="GO" id="GO:0071013">
    <property type="term" value="C:catalytic step 2 spliceosome"/>
    <property type="evidence" value="ECO:0007669"/>
    <property type="project" value="TreeGrafter"/>
</dbReference>
<dbReference type="SMART" id="SM00213">
    <property type="entry name" value="UBQ"/>
    <property type="match status" value="1"/>
</dbReference>
<dbReference type="GO" id="GO:0005686">
    <property type="term" value="C:U2 snRNP"/>
    <property type="evidence" value="ECO:0007669"/>
    <property type="project" value="UniProtKB-ARBA"/>
</dbReference>
<dbReference type="PANTHER" id="PTHR15316">
    <property type="entry name" value="SPLICEOSOME ASSOCIATED PROTEIN 114/SWAP SPLICING FACTOR-RELATED"/>
    <property type="match status" value="1"/>
</dbReference>
<dbReference type="Gene3D" id="3.10.20.90">
    <property type="entry name" value="Phosphatidylinositol 3-kinase Catalytic Subunit, Chain A, domain 1"/>
    <property type="match status" value="1"/>
</dbReference>
<reference evidence="17" key="1">
    <citation type="submission" date="2023-03" db="EMBL/GenBank/DDBJ databases">
        <authorList>
            <person name="Steffen K."/>
            <person name="Cardenas P."/>
        </authorList>
    </citation>
    <scope>NUCLEOTIDE SEQUENCE</scope>
</reference>
<keyword evidence="8" id="KW-0007">Acetylation</keyword>
<feature type="region of interest" description="Disordered" evidence="14">
    <location>
        <begin position="1"/>
        <end position="26"/>
    </location>
</feature>
<evidence type="ECO:0000256" key="11">
    <source>
        <dbReference type="ARBA" id="ARBA00060058"/>
    </source>
</evidence>
<dbReference type="GO" id="GO:0000381">
    <property type="term" value="P:regulation of alternative mRNA splicing, via spliceosome"/>
    <property type="evidence" value="ECO:0007669"/>
    <property type="project" value="TreeGrafter"/>
</dbReference>
<keyword evidence="9" id="KW-0508">mRNA splicing</keyword>
<accession>A0AA35SN47</accession>
<dbReference type="AlphaFoldDB" id="A0AA35SN47"/>
<evidence type="ECO:0000256" key="6">
    <source>
        <dbReference type="ARBA" id="ARBA00022737"/>
    </source>
</evidence>
<proteinExistence type="predicted"/>
<evidence type="ECO:0000256" key="8">
    <source>
        <dbReference type="ARBA" id="ARBA00022990"/>
    </source>
</evidence>
<dbReference type="Pfam" id="PF01805">
    <property type="entry name" value="Surp"/>
    <property type="match status" value="2"/>
</dbReference>
<keyword evidence="5" id="KW-0747">Spliceosome</keyword>
<comment type="subcellular location">
    <subcellularLocation>
        <location evidence="1">Nucleus speckle</location>
    </subcellularLocation>
</comment>
<evidence type="ECO:0000256" key="1">
    <source>
        <dbReference type="ARBA" id="ARBA00004324"/>
    </source>
</evidence>
<dbReference type="InterPro" id="IPR000626">
    <property type="entry name" value="Ubiquitin-like_dom"/>
</dbReference>
<evidence type="ECO:0000256" key="7">
    <source>
        <dbReference type="ARBA" id="ARBA00022843"/>
    </source>
</evidence>
<dbReference type="SMART" id="SM00648">
    <property type="entry name" value="SWAP"/>
    <property type="match status" value="2"/>
</dbReference>
<dbReference type="PROSITE" id="PS50128">
    <property type="entry name" value="SURP"/>
    <property type="match status" value="2"/>
</dbReference>
<keyword evidence="6" id="KW-0677">Repeat</keyword>
<comment type="caution">
    <text evidence="17">The sequence shown here is derived from an EMBL/GenBank/DDBJ whole genome shotgun (WGS) entry which is preliminary data.</text>
</comment>
<evidence type="ECO:0000313" key="17">
    <source>
        <dbReference type="EMBL" id="CAI8032163.1"/>
    </source>
</evidence>
<evidence type="ECO:0000256" key="14">
    <source>
        <dbReference type="SAM" id="MobiDB-lite"/>
    </source>
</evidence>
<dbReference type="EMBL" id="CASHTH010002586">
    <property type="protein sequence ID" value="CAI8032163.1"/>
    <property type="molecule type" value="Genomic_DNA"/>
</dbReference>
<feature type="domain" description="SURP motif" evidence="16">
    <location>
        <begin position="42"/>
        <end position="84"/>
    </location>
</feature>
<evidence type="ECO:0000313" key="18">
    <source>
        <dbReference type="Proteomes" id="UP001174909"/>
    </source>
</evidence>
<comment type="function">
    <text evidence="11">Component of the 17S U2 SnRNP complex of the spliceosome, a large ribonucleoprotein complex that removes introns from transcribed pre-mRNAs. The 17S U2 SnRNP complex (1) directly participates in early spliceosome assembly and (2) mediates recognition of the intron branch site during pre-mRNA splicing by promoting the selection of the pre-mRNA branch-site adenosine, the nucleophile for the first step of splicing. Within the 17S U2 SnRNP complex, SF3A1 is part of the SF3A subcomplex that contributes to the assembly of the 17S U2 snRNP, and the subsequent assembly of the pre-spliceosome 'E' complex and the pre-catalytic spliceosome 'A' complex. Involved in pre-mRNA splicing as a component of pre-catalytic spliceosome 'B' complexes.</text>
</comment>
<feature type="domain" description="Ubiquitin-like" evidence="15">
    <location>
        <begin position="674"/>
        <end position="757"/>
    </location>
</feature>
<gene>
    <name evidence="17" type="ORF">GBAR_LOCUS18210</name>
</gene>
<dbReference type="SUPFAM" id="SSF54236">
    <property type="entry name" value="Ubiquitin-like"/>
    <property type="match status" value="1"/>
</dbReference>
<feature type="region of interest" description="Disordered" evidence="14">
    <location>
        <begin position="485"/>
        <end position="638"/>
    </location>
</feature>
<dbReference type="InterPro" id="IPR022030">
    <property type="entry name" value="SF3A1_dom"/>
</dbReference>
<feature type="compositionally biased region" description="Pro residues" evidence="14">
    <location>
        <begin position="609"/>
        <end position="634"/>
    </location>
</feature>
<feature type="compositionally biased region" description="Pro residues" evidence="14">
    <location>
        <begin position="522"/>
        <end position="544"/>
    </location>
</feature>
<keyword evidence="4" id="KW-0507">mRNA processing</keyword>
<dbReference type="SUPFAM" id="SSF109905">
    <property type="entry name" value="Surp module (SWAP domain)"/>
    <property type="match status" value="2"/>
</dbReference>
<keyword evidence="3" id="KW-0597">Phosphoprotein</keyword>
<protein>
    <recommendedName>
        <fullName evidence="13">Splicing factor 3A subunit 1</fullName>
    </recommendedName>
</protein>
<evidence type="ECO:0000256" key="5">
    <source>
        <dbReference type="ARBA" id="ARBA00022728"/>
    </source>
</evidence>
<dbReference type="FunFam" id="1.10.10.790:FF:000002">
    <property type="entry name" value="Splicing factor 3A subunit 1"/>
    <property type="match status" value="1"/>
</dbReference>
<dbReference type="InterPro" id="IPR000061">
    <property type="entry name" value="Surp"/>
</dbReference>
<dbReference type="Pfam" id="PF12230">
    <property type="entry name" value="PRP21_like_P"/>
    <property type="match status" value="1"/>
</dbReference>
<keyword evidence="18" id="KW-1185">Reference proteome</keyword>
<evidence type="ECO:0000256" key="3">
    <source>
        <dbReference type="ARBA" id="ARBA00022553"/>
    </source>
</evidence>
<dbReference type="PROSITE" id="PS50053">
    <property type="entry name" value="UBIQUITIN_2"/>
    <property type="match status" value="1"/>
</dbReference>
<evidence type="ECO:0000256" key="2">
    <source>
        <dbReference type="ARBA" id="ARBA00022499"/>
    </source>
</evidence>
<dbReference type="FunFam" id="3.10.20.90:FF:000091">
    <property type="entry name" value="Splicing factor 3A subunit 1"/>
    <property type="match status" value="1"/>
</dbReference>
<organism evidence="17 18">
    <name type="scientific">Geodia barretti</name>
    <name type="common">Barrett's horny sponge</name>
    <dbReference type="NCBI Taxonomy" id="519541"/>
    <lineage>
        <taxon>Eukaryota</taxon>
        <taxon>Metazoa</taxon>
        <taxon>Porifera</taxon>
        <taxon>Demospongiae</taxon>
        <taxon>Heteroscleromorpha</taxon>
        <taxon>Tetractinellida</taxon>
        <taxon>Astrophorina</taxon>
        <taxon>Geodiidae</taxon>
        <taxon>Geodia</taxon>
    </lineage>
</organism>
<evidence type="ECO:0000256" key="12">
    <source>
        <dbReference type="ARBA" id="ARBA00061882"/>
    </source>
</evidence>
<evidence type="ECO:0000256" key="4">
    <source>
        <dbReference type="ARBA" id="ARBA00022664"/>
    </source>
</evidence>
<dbReference type="CDD" id="cd01800">
    <property type="entry name" value="Ubl_SF3a120"/>
    <property type="match status" value="1"/>
</dbReference>
<evidence type="ECO:0000259" key="16">
    <source>
        <dbReference type="PROSITE" id="PS50128"/>
    </source>
</evidence>
<dbReference type="GO" id="GO:0071004">
    <property type="term" value="C:U2-type prespliceosome"/>
    <property type="evidence" value="ECO:0007669"/>
    <property type="project" value="TreeGrafter"/>
</dbReference>
<dbReference type="FunFam" id="1.10.10.790:FF:000001">
    <property type="entry name" value="Splicing factor 3a, subunit 1"/>
    <property type="match status" value="1"/>
</dbReference>
<keyword evidence="10" id="KW-0539">Nucleus</keyword>
<dbReference type="InterPro" id="IPR045146">
    <property type="entry name" value="SF3A1"/>
</dbReference>
<keyword evidence="7" id="KW-0832">Ubl conjugation</keyword>
<dbReference type="GO" id="GO:0045292">
    <property type="term" value="P:mRNA cis splicing, via spliceosome"/>
    <property type="evidence" value="ECO:0007669"/>
    <property type="project" value="InterPro"/>
</dbReference>
<dbReference type="InterPro" id="IPR035967">
    <property type="entry name" value="SWAP/Surp_sf"/>
</dbReference>
<dbReference type="GO" id="GO:0003723">
    <property type="term" value="F:RNA binding"/>
    <property type="evidence" value="ECO:0007669"/>
    <property type="project" value="InterPro"/>
</dbReference>
<evidence type="ECO:0000259" key="15">
    <source>
        <dbReference type="PROSITE" id="PS50053"/>
    </source>
</evidence>
<name>A0AA35SN47_GEOBA</name>
<feature type="compositionally biased region" description="Pro residues" evidence="14">
    <location>
        <begin position="329"/>
        <end position="345"/>
    </location>
</feature>
<evidence type="ECO:0000256" key="10">
    <source>
        <dbReference type="ARBA" id="ARBA00023242"/>
    </source>
</evidence>
<sequence>MPGEVEVEKPQGQTQAETGKAPAAASKSVVGIIYPPPEVRNIVDKTSDFVARNGLEFEDRIRINEAGNTKFNFLKPNDPYHAYYRHKITEIQEGVAQEAAAAASQQAQAMLKQAPITMILEPEPPKDPPPDFEFIAEPPSISSMELDIVKLTAQFVARNGAQFLDKLMVREQRNYQFDFLRKQHPLFNYFTKLVEQYSKILMPAHTRIHQLNREIENPYMVLDRVQQRVEWTQYQDRQRRKVEEKQEKERVEYSQVDWHEFVLVETVNFRETETGYLPPPIRPTQLAQRLLQQQKYERVADDGGEVEEIEMEVEEATDQPEEKQKERSPPPPKPPSPPPLPPPPSSSMQTSSVQIRRDYNPKTTGPPPSQAAPPQQFLVSPITGEKIPANKIEEHMRYGLLDPRWIENQRRQMQDKKNEEAFSGVQVQASLKNLAERRTDIFGVEETLIGQKIGEGRTRSAKPTVQWDGHASSADIVKHAAQSHITAAQVEAHQKSRGLIPDPEKDKIGPAVPAGISAVPTPHLPLPTPPRPPPPGSRPPPQIQSPPVRQSPPTHTRPHLHPSQHMPQARPLFSSPPSMPGQLGNRPPPHQMGFQPGPGRPPMQHGAPPRGPGPGPRPLLQPPPGGLQPFPPINIAPDISPDMAPPMAKKVRSEADDLIPEQHFIAEHPGPVTFRVHVPNLPERSEWKMNGQLITMTLPITDPVSVIKAKISTEFGMPSGKQKLQIGTIFIKDSNSLGFYNISGSSVVLLGLKERGGRKR</sequence>